<evidence type="ECO:0000313" key="3">
    <source>
        <dbReference type="EnsemblMetazoa" id="CLYHEMP018200.1"/>
    </source>
</evidence>
<feature type="domain" description="Large ribosomal subunit protein mL46 N-terminal" evidence="2">
    <location>
        <begin position="14"/>
        <end position="112"/>
    </location>
</feature>
<protein>
    <recommendedName>
        <fullName evidence="2">Large ribosomal subunit protein mL46 N-terminal domain-containing protein</fullName>
    </recommendedName>
</protein>
<dbReference type="RefSeq" id="XP_066915760.1">
    <property type="nucleotide sequence ID" value="XM_067059659.1"/>
</dbReference>
<dbReference type="GO" id="GO:0003735">
    <property type="term" value="F:structural constituent of ribosome"/>
    <property type="evidence" value="ECO:0007669"/>
    <property type="project" value="InterPro"/>
</dbReference>
<evidence type="ECO:0000313" key="4">
    <source>
        <dbReference type="Proteomes" id="UP000594262"/>
    </source>
</evidence>
<dbReference type="InterPro" id="IPR040008">
    <property type="entry name" value="Ribosomal_mL46"/>
</dbReference>
<evidence type="ECO:0000259" key="2">
    <source>
        <dbReference type="Pfam" id="PF11788"/>
    </source>
</evidence>
<proteinExistence type="predicted"/>
<dbReference type="GeneID" id="136802903"/>
<dbReference type="Gene3D" id="3.90.79.10">
    <property type="entry name" value="Nucleoside Triphosphate Pyrophosphohydrolase"/>
    <property type="match status" value="1"/>
</dbReference>
<reference evidence="3" key="1">
    <citation type="submission" date="2021-01" db="UniProtKB">
        <authorList>
            <consortium name="EnsemblMetazoa"/>
        </authorList>
    </citation>
    <scope>IDENTIFICATION</scope>
</reference>
<dbReference type="PANTHER" id="PTHR13124:SF12">
    <property type="entry name" value="LARGE RIBOSOMAL SUBUNIT PROTEIN ML46"/>
    <property type="match status" value="1"/>
</dbReference>
<keyword evidence="4" id="KW-1185">Reference proteome</keyword>
<sequence length="254" mass="29494">MAAQKLTKHYQKPWQLLVSVCLTRTNTVTKELTDIQTRYAELMEKVELENSVYNDYETRKLELNHVMNRTGAQQQKKLSEKEEEKITEASRMLANIQDQEDIWAQDTAKLEVASKTSFHDNNKQSPHRLIDQTLHMSVRDDSLLNESSTVLPYTPLNEGETLRQASERLLGTYGIPASNTLFLSNAPCGVIKIRFKENEERGQVFQGAKVFFTKVRMTSLDNIDTQNTQRDWLSVSEIQEQSQIEYFQRLERFL</sequence>
<dbReference type="OrthoDB" id="194611at2759"/>
<feature type="coiled-coil region" evidence="1">
    <location>
        <begin position="72"/>
        <end position="99"/>
    </location>
</feature>
<accession>A0A7M5X597</accession>
<dbReference type="Proteomes" id="UP000594262">
    <property type="component" value="Unplaced"/>
</dbReference>
<evidence type="ECO:0000256" key="1">
    <source>
        <dbReference type="SAM" id="Coils"/>
    </source>
</evidence>
<dbReference type="InterPro" id="IPR021757">
    <property type="entry name" value="Ribosomal_mL46_N"/>
</dbReference>
<dbReference type="AlphaFoldDB" id="A0A7M5X597"/>
<dbReference type="PANTHER" id="PTHR13124">
    <property type="entry name" value="39S RIBOSOMAL PROTEIN L46, MITOCHONDRIAL PRECURSOR-RELATED"/>
    <property type="match status" value="1"/>
</dbReference>
<dbReference type="Pfam" id="PF11788">
    <property type="entry name" value="MRP-L46"/>
    <property type="match status" value="1"/>
</dbReference>
<name>A0A7M5X597_9CNID</name>
<dbReference type="GO" id="GO:0005762">
    <property type="term" value="C:mitochondrial large ribosomal subunit"/>
    <property type="evidence" value="ECO:0007669"/>
    <property type="project" value="TreeGrafter"/>
</dbReference>
<keyword evidence="1" id="KW-0175">Coiled coil</keyword>
<dbReference type="EnsemblMetazoa" id="CLYHEMT018200.1">
    <property type="protein sequence ID" value="CLYHEMP018200.1"/>
    <property type="gene ID" value="CLYHEMG018200"/>
</dbReference>
<organism evidence="3 4">
    <name type="scientific">Clytia hemisphaerica</name>
    <dbReference type="NCBI Taxonomy" id="252671"/>
    <lineage>
        <taxon>Eukaryota</taxon>
        <taxon>Metazoa</taxon>
        <taxon>Cnidaria</taxon>
        <taxon>Hydrozoa</taxon>
        <taxon>Hydroidolina</taxon>
        <taxon>Leptothecata</taxon>
        <taxon>Obeliida</taxon>
        <taxon>Clytiidae</taxon>
        <taxon>Clytia</taxon>
    </lineage>
</organism>